<evidence type="ECO:0000313" key="9">
    <source>
        <dbReference type="Proteomes" id="UP001054857"/>
    </source>
</evidence>
<dbReference type="SUPFAM" id="SSF47473">
    <property type="entry name" value="EF-hand"/>
    <property type="match status" value="1"/>
</dbReference>
<comment type="subcellular location">
    <subcellularLocation>
        <location evidence="1">Cytoplasm</location>
    </subcellularLocation>
</comment>
<proteinExistence type="predicted"/>
<reference evidence="8 9" key="1">
    <citation type="journal article" date="2021" name="Sci. Rep.">
        <title>Genome sequencing of the multicellular alga Astrephomene provides insights into convergent evolution of germ-soma differentiation.</title>
        <authorList>
            <person name="Yamashita S."/>
            <person name="Yamamoto K."/>
            <person name="Matsuzaki R."/>
            <person name="Suzuki S."/>
            <person name="Yamaguchi H."/>
            <person name="Hirooka S."/>
            <person name="Minakuchi Y."/>
            <person name="Miyagishima S."/>
            <person name="Kawachi M."/>
            <person name="Toyoda A."/>
            <person name="Nozaki H."/>
        </authorList>
    </citation>
    <scope>NUCLEOTIDE SEQUENCE [LARGE SCALE GENOMIC DNA]</scope>
    <source>
        <strain evidence="8 9">NIES-4017</strain>
    </source>
</reference>
<organism evidence="8 9">
    <name type="scientific">Astrephomene gubernaculifera</name>
    <dbReference type="NCBI Taxonomy" id="47775"/>
    <lineage>
        <taxon>Eukaryota</taxon>
        <taxon>Viridiplantae</taxon>
        <taxon>Chlorophyta</taxon>
        <taxon>core chlorophytes</taxon>
        <taxon>Chlorophyceae</taxon>
        <taxon>CS clade</taxon>
        <taxon>Chlamydomonadales</taxon>
        <taxon>Astrephomenaceae</taxon>
        <taxon>Astrephomene</taxon>
    </lineage>
</organism>
<keyword evidence="3" id="KW-0479">Metal-binding</keyword>
<feature type="non-terminal residue" evidence="8">
    <location>
        <position position="1"/>
    </location>
</feature>
<keyword evidence="9" id="KW-1185">Reference proteome</keyword>
<dbReference type="PANTHER" id="PTHR46212:SF3">
    <property type="entry name" value="GH27120P"/>
    <property type="match status" value="1"/>
</dbReference>
<feature type="domain" description="EF-hand" evidence="7">
    <location>
        <begin position="52"/>
        <end position="87"/>
    </location>
</feature>
<dbReference type="InterPro" id="IPR051426">
    <property type="entry name" value="Peflin/Sorcin_CaBP"/>
</dbReference>
<evidence type="ECO:0000259" key="7">
    <source>
        <dbReference type="PROSITE" id="PS50222"/>
    </source>
</evidence>
<evidence type="ECO:0000313" key="8">
    <source>
        <dbReference type="EMBL" id="GFR46896.1"/>
    </source>
</evidence>
<keyword evidence="2" id="KW-0963">Cytoplasm</keyword>
<comment type="caution">
    <text evidence="8">The sequence shown here is derived from an EMBL/GenBank/DDBJ whole genome shotgun (WGS) entry which is preliminary data.</text>
</comment>
<dbReference type="SMART" id="SM00054">
    <property type="entry name" value="EFh"/>
    <property type="match status" value="2"/>
</dbReference>
<name>A0AAD3HNB9_9CHLO</name>
<dbReference type="Gene3D" id="1.10.238.10">
    <property type="entry name" value="EF-hand"/>
    <property type="match status" value="1"/>
</dbReference>
<dbReference type="Proteomes" id="UP001054857">
    <property type="component" value="Unassembled WGS sequence"/>
</dbReference>
<dbReference type="InterPro" id="IPR018247">
    <property type="entry name" value="EF_Hand_1_Ca_BS"/>
</dbReference>
<evidence type="ECO:0000256" key="6">
    <source>
        <dbReference type="SAM" id="MobiDB-lite"/>
    </source>
</evidence>
<feature type="domain" description="EF-hand" evidence="7">
    <location>
        <begin position="88"/>
        <end position="123"/>
    </location>
</feature>
<dbReference type="GO" id="GO:0005737">
    <property type="term" value="C:cytoplasm"/>
    <property type="evidence" value="ECO:0007669"/>
    <property type="project" value="UniProtKB-SubCell"/>
</dbReference>
<feature type="region of interest" description="Disordered" evidence="6">
    <location>
        <begin position="26"/>
        <end position="56"/>
    </location>
</feature>
<dbReference type="PROSITE" id="PS00018">
    <property type="entry name" value="EF_HAND_1"/>
    <property type="match status" value="1"/>
</dbReference>
<feature type="compositionally biased region" description="Low complexity" evidence="6">
    <location>
        <begin position="36"/>
        <end position="52"/>
    </location>
</feature>
<dbReference type="GO" id="GO:0005509">
    <property type="term" value="F:calcium ion binding"/>
    <property type="evidence" value="ECO:0007669"/>
    <property type="project" value="InterPro"/>
</dbReference>
<dbReference type="AlphaFoldDB" id="A0AAD3HNB9"/>
<evidence type="ECO:0000256" key="4">
    <source>
        <dbReference type="ARBA" id="ARBA00022737"/>
    </source>
</evidence>
<dbReference type="GO" id="GO:0048306">
    <property type="term" value="F:calcium-dependent protein binding"/>
    <property type="evidence" value="ECO:0007669"/>
    <property type="project" value="UniProtKB-ARBA"/>
</dbReference>
<dbReference type="PROSITE" id="PS50222">
    <property type="entry name" value="EF_HAND_2"/>
    <property type="match status" value="2"/>
</dbReference>
<gene>
    <name evidence="8" type="ORF">Agub_g8540</name>
</gene>
<sequence length="220" mass="24000">LKSSNSERPLACPLSHIDSTSPLNIKAMWPAGSHRPAQSQQPQQLQSQGQPPDNESLRRWFSKVDKDNSGHITATELQAALSEGGLNFSLGTVAAIIRQCDSTGSGTITFSEFERLHVFLATVQDTFGQLRADQRSGRVPLEEVARGLASFGYEFEPSVQRALFARFDPLRAGSLGLQEFLVLTLFLRSTAASFKAFDPSGSGVVHLNFPQFLYAAVNCN</sequence>
<keyword evidence="4" id="KW-0677">Repeat</keyword>
<evidence type="ECO:0000256" key="3">
    <source>
        <dbReference type="ARBA" id="ARBA00022723"/>
    </source>
</evidence>
<dbReference type="EMBL" id="BMAR01000016">
    <property type="protein sequence ID" value="GFR46896.1"/>
    <property type="molecule type" value="Genomic_DNA"/>
</dbReference>
<evidence type="ECO:0000256" key="5">
    <source>
        <dbReference type="ARBA" id="ARBA00022837"/>
    </source>
</evidence>
<evidence type="ECO:0000256" key="1">
    <source>
        <dbReference type="ARBA" id="ARBA00004496"/>
    </source>
</evidence>
<keyword evidence="5" id="KW-0106">Calcium</keyword>
<dbReference type="InterPro" id="IPR011992">
    <property type="entry name" value="EF-hand-dom_pair"/>
</dbReference>
<dbReference type="Pfam" id="PF13499">
    <property type="entry name" value="EF-hand_7"/>
    <property type="match status" value="1"/>
</dbReference>
<dbReference type="PANTHER" id="PTHR46212">
    <property type="entry name" value="PEFLIN"/>
    <property type="match status" value="1"/>
</dbReference>
<protein>
    <recommendedName>
        <fullName evidence="7">EF-hand domain-containing protein</fullName>
    </recommendedName>
</protein>
<dbReference type="InterPro" id="IPR002048">
    <property type="entry name" value="EF_hand_dom"/>
</dbReference>
<accession>A0AAD3HNB9</accession>
<evidence type="ECO:0000256" key="2">
    <source>
        <dbReference type="ARBA" id="ARBA00022490"/>
    </source>
</evidence>